<dbReference type="Pfam" id="PF20167">
    <property type="entry name" value="Transposase_32"/>
    <property type="match status" value="1"/>
</dbReference>
<feature type="domain" description="Putative plant transposon protein" evidence="2">
    <location>
        <begin position="144"/>
        <end position="276"/>
    </location>
</feature>
<dbReference type="AlphaFoldDB" id="A0A6A3AN19"/>
<name>A0A6A3AN19_HIBSY</name>
<dbReference type="Proteomes" id="UP000436088">
    <property type="component" value="Unassembled WGS sequence"/>
</dbReference>
<keyword evidence="4" id="KW-1185">Reference proteome</keyword>
<gene>
    <name evidence="3" type="ORF">F3Y22_tig00110422pilonHSYRG00071</name>
</gene>
<comment type="caution">
    <text evidence="3">The sequence shown here is derived from an EMBL/GenBank/DDBJ whole genome shotgun (WGS) entry which is preliminary data.</text>
</comment>
<protein>
    <recommendedName>
        <fullName evidence="2">Putative plant transposon protein domain-containing protein</fullName>
    </recommendedName>
</protein>
<sequence>MSSFKMVYGKACHLPVELEHKAYWAIKKLNFDAQLAEKQRLLDLNEIEEIRVQAYENAKLYKENTKKWHDRMLLPRHFHIGHSTVTSQPRFVDEVALERFQNLKNRRVFFELGFVFSNEEVADLGSDVLDIVHQHKWNKFVRHPQNMNASLNITDNHTTFTKEADNETYHGILENLCLSNIQWNGQQMSHRTVDRERLQPRAKLWNHFMKYKLLPNSHNTTVSCQRMLLLHSIIVGSSIDIGKIIVEQVHTYLKRHASALVFPNLITALCRKKKVPEEQFDEIFHGMTDLIKAKIPMLLGLKEAKGKEKEENNSRDAATPHARRRDEFLTNAFMEILPHTNFNITVFPATLLHTSETVKASEEAHQPGNEEVHQPADEEEPTDPDLFHTISPTEHQEEELQLAPPVEPMEKEQPEMSQQVPLRRSRCRLKKVSKRKEHQLSTVSEGPSTPPAAPASDSEHSNPAQLRKRTRCTTVAPPQT</sequence>
<dbReference type="EMBL" id="VEPZ02000981">
    <property type="protein sequence ID" value="KAE8705556.1"/>
    <property type="molecule type" value="Genomic_DNA"/>
</dbReference>
<feature type="compositionally biased region" description="Basic and acidic residues" evidence="1">
    <location>
        <begin position="304"/>
        <end position="314"/>
    </location>
</feature>
<organism evidence="3 4">
    <name type="scientific">Hibiscus syriacus</name>
    <name type="common">Rose of Sharon</name>
    <dbReference type="NCBI Taxonomy" id="106335"/>
    <lineage>
        <taxon>Eukaryota</taxon>
        <taxon>Viridiplantae</taxon>
        <taxon>Streptophyta</taxon>
        <taxon>Embryophyta</taxon>
        <taxon>Tracheophyta</taxon>
        <taxon>Spermatophyta</taxon>
        <taxon>Magnoliopsida</taxon>
        <taxon>eudicotyledons</taxon>
        <taxon>Gunneridae</taxon>
        <taxon>Pentapetalae</taxon>
        <taxon>rosids</taxon>
        <taxon>malvids</taxon>
        <taxon>Malvales</taxon>
        <taxon>Malvaceae</taxon>
        <taxon>Malvoideae</taxon>
        <taxon>Hibiscus</taxon>
    </lineage>
</organism>
<evidence type="ECO:0000313" key="3">
    <source>
        <dbReference type="EMBL" id="KAE8705556.1"/>
    </source>
</evidence>
<evidence type="ECO:0000256" key="1">
    <source>
        <dbReference type="SAM" id="MobiDB-lite"/>
    </source>
</evidence>
<dbReference type="InterPro" id="IPR046796">
    <property type="entry name" value="Transposase_32_dom"/>
</dbReference>
<accession>A0A6A3AN19</accession>
<feature type="region of interest" description="Disordered" evidence="1">
    <location>
        <begin position="358"/>
        <end position="480"/>
    </location>
</feature>
<feature type="compositionally biased region" description="Basic residues" evidence="1">
    <location>
        <begin position="423"/>
        <end position="437"/>
    </location>
</feature>
<feature type="compositionally biased region" description="Basic and acidic residues" evidence="1">
    <location>
        <begin position="359"/>
        <end position="376"/>
    </location>
</feature>
<proteinExistence type="predicted"/>
<evidence type="ECO:0000259" key="2">
    <source>
        <dbReference type="Pfam" id="PF20167"/>
    </source>
</evidence>
<feature type="region of interest" description="Disordered" evidence="1">
    <location>
        <begin position="304"/>
        <end position="323"/>
    </location>
</feature>
<evidence type="ECO:0000313" key="4">
    <source>
        <dbReference type="Proteomes" id="UP000436088"/>
    </source>
</evidence>
<reference evidence="3" key="1">
    <citation type="submission" date="2019-09" db="EMBL/GenBank/DDBJ databases">
        <title>Draft genome information of white flower Hibiscus syriacus.</title>
        <authorList>
            <person name="Kim Y.-M."/>
        </authorList>
    </citation>
    <scope>NUCLEOTIDE SEQUENCE [LARGE SCALE GENOMIC DNA]</scope>
    <source>
        <strain evidence="3">YM2019G1</strain>
    </source>
</reference>